<accession>A0A9N9AH53</accession>
<evidence type="ECO:0000313" key="2">
    <source>
        <dbReference type="Proteomes" id="UP000789739"/>
    </source>
</evidence>
<sequence>MVLLTTIKNFFTTIGDFIKDFVWPGSSEAEPVSVRVPKRWFKLILMLGVAGYFVWKCIQLASTEVSVNISRDKVDSIPMPILEFYSEYNFTVTCTIGYMNKSFSTLPDFGPNKIDTLNRYVARFNQNLAFGIPSVELDGTMSSIEFDITIYDQFYSVDSEARIQVNMFDSDTEKIYNSPGTQPPVVSDYVATLFNANLYNIAKGFNSDIGIERSLRKVLLPNARNIIVRQATHVGINLLATRLAPVPLTLATSEITTYATVTVHPTSYIVVTETESSNLTLLDVLSAVGGIYGLLMTVYVILFGTDRVGAPWGLYQRIPSVKRDVRKELTVLAEAGLFKGSLIHKTGANPEANNEEIPEKEDLTLLSETANRSNVLSLVAAMEKRQIALETFLKDYVLEVDYVYKE</sequence>
<dbReference type="EMBL" id="CAJVPI010000404">
    <property type="protein sequence ID" value="CAG8530735.1"/>
    <property type="molecule type" value="Genomic_DNA"/>
</dbReference>
<protein>
    <submittedName>
        <fullName evidence="1">7677_t:CDS:1</fullName>
    </submittedName>
</protein>
<organism evidence="1 2">
    <name type="scientific">Paraglomus brasilianum</name>
    <dbReference type="NCBI Taxonomy" id="144538"/>
    <lineage>
        <taxon>Eukaryota</taxon>
        <taxon>Fungi</taxon>
        <taxon>Fungi incertae sedis</taxon>
        <taxon>Mucoromycota</taxon>
        <taxon>Glomeromycotina</taxon>
        <taxon>Glomeromycetes</taxon>
        <taxon>Paraglomerales</taxon>
        <taxon>Paraglomeraceae</taxon>
        <taxon>Paraglomus</taxon>
    </lineage>
</organism>
<keyword evidence="2" id="KW-1185">Reference proteome</keyword>
<name>A0A9N9AH53_9GLOM</name>
<proteinExistence type="predicted"/>
<dbReference type="Proteomes" id="UP000789739">
    <property type="component" value="Unassembled WGS sequence"/>
</dbReference>
<dbReference type="AlphaFoldDB" id="A0A9N9AH53"/>
<evidence type="ECO:0000313" key="1">
    <source>
        <dbReference type="EMBL" id="CAG8530735.1"/>
    </source>
</evidence>
<reference evidence="1" key="1">
    <citation type="submission" date="2021-06" db="EMBL/GenBank/DDBJ databases">
        <authorList>
            <person name="Kallberg Y."/>
            <person name="Tangrot J."/>
            <person name="Rosling A."/>
        </authorList>
    </citation>
    <scope>NUCLEOTIDE SEQUENCE</scope>
    <source>
        <strain evidence="1">BR232B</strain>
    </source>
</reference>
<gene>
    <name evidence="1" type="ORF">PBRASI_LOCUS4096</name>
</gene>
<comment type="caution">
    <text evidence="1">The sequence shown here is derived from an EMBL/GenBank/DDBJ whole genome shotgun (WGS) entry which is preliminary data.</text>
</comment>
<dbReference type="OrthoDB" id="2339353at2759"/>